<dbReference type="InterPro" id="IPR004358">
    <property type="entry name" value="Sig_transdc_His_kin-like_C"/>
</dbReference>
<dbReference type="InterPro" id="IPR003661">
    <property type="entry name" value="HisK_dim/P_dom"/>
</dbReference>
<evidence type="ECO:0000256" key="5">
    <source>
        <dbReference type="ARBA" id="ARBA00022777"/>
    </source>
</evidence>
<protein>
    <recommendedName>
        <fullName evidence="2">histidine kinase</fullName>
        <ecNumber evidence="2">2.7.13.3</ecNumber>
    </recommendedName>
</protein>
<reference evidence="8 9" key="1">
    <citation type="submission" date="2015-02" db="EMBL/GenBank/DDBJ databases">
        <title>Pseudomonas helleri sp. nov. and Pseudomonas weihenstephanensis sp. nov., isolated from raw cows milk.</title>
        <authorList>
            <person name="von Neubeck M."/>
            <person name="Huptas C."/>
            <person name="Wenning M."/>
            <person name="Scherer S."/>
        </authorList>
    </citation>
    <scope>NUCLEOTIDE SEQUENCE [LARGE SCALE GENOMIC DNA]</scope>
    <source>
        <strain evidence="8 9">DSM 29166</strain>
    </source>
</reference>
<dbReference type="Gene3D" id="3.30.450.40">
    <property type="match status" value="1"/>
</dbReference>
<dbReference type="PRINTS" id="PR00344">
    <property type="entry name" value="BCTRLSENSOR"/>
</dbReference>
<sequence>MTQGVETDIATINRISAVPAILQVISEMTGMRFAAVARVTPTSWTACAVLDNLGFGLKPGGELDLVSTLCFETLGSHQPIIIDNVSEDPLYHDHHTPKIYHFESYITIPVFRTDGSFFGTICALDPEPAQLKSSTIQTTMESFARLLSLQLDAEENLQRTQTALLLERETAELREQFIAVLGHDLRNPLFAITTASQRLLRKHPNPDTETLVQHILSCGQRASRLVEDVLDFARGRLGAGIPLTRHAACDLNKVFTHVISEVQHVHPERVINAQIGVLNDVYCDSGRLAQLLSNLLANAIAHGAKTGAVEVQVQVIERVFSLTVTNQGQPIPLNVQAQLFQPYSRPANDTPQAGLGLGLYIANQIAKSHGGNIEVASCEQHGTVFTFRMPLPEEHQI</sequence>
<dbReference type="InterPro" id="IPR036097">
    <property type="entry name" value="HisK_dim/P_sf"/>
</dbReference>
<dbReference type="SMART" id="SM00387">
    <property type="entry name" value="HATPase_c"/>
    <property type="match status" value="1"/>
</dbReference>
<dbReference type="Gene3D" id="3.30.565.10">
    <property type="entry name" value="Histidine kinase-like ATPase, C-terminal domain"/>
    <property type="match status" value="1"/>
</dbReference>
<dbReference type="Pfam" id="PF00512">
    <property type="entry name" value="HisKA"/>
    <property type="match status" value="1"/>
</dbReference>
<evidence type="ECO:0000256" key="2">
    <source>
        <dbReference type="ARBA" id="ARBA00012438"/>
    </source>
</evidence>
<dbReference type="PANTHER" id="PTHR43711:SF1">
    <property type="entry name" value="HISTIDINE KINASE 1"/>
    <property type="match status" value="1"/>
</dbReference>
<dbReference type="SMART" id="SM00388">
    <property type="entry name" value="HisKA"/>
    <property type="match status" value="1"/>
</dbReference>
<dbReference type="AlphaFoldDB" id="A0A0J6IRR9"/>
<dbReference type="PANTHER" id="PTHR43711">
    <property type="entry name" value="TWO-COMPONENT HISTIDINE KINASE"/>
    <property type="match status" value="1"/>
</dbReference>
<comment type="caution">
    <text evidence="8">The sequence shown here is derived from an EMBL/GenBank/DDBJ whole genome shotgun (WGS) entry which is preliminary data.</text>
</comment>
<dbReference type="SUPFAM" id="SSF55781">
    <property type="entry name" value="GAF domain-like"/>
    <property type="match status" value="1"/>
</dbReference>
<dbReference type="InterPro" id="IPR036890">
    <property type="entry name" value="HATPase_C_sf"/>
</dbReference>
<dbReference type="RefSeq" id="WP_048363462.1">
    <property type="nucleotide sequence ID" value="NZ_JYLF01000002.1"/>
</dbReference>
<dbReference type="OrthoDB" id="8807260at2"/>
<organism evidence="8 9">
    <name type="scientific">Pseudomonas weihenstephanensis</name>
    <dbReference type="NCBI Taxonomy" id="1608994"/>
    <lineage>
        <taxon>Bacteria</taxon>
        <taxon>Pseudomonadati</taxon>
        <taxon>Pseudomonadota</taxon>
        <taxon>Gammaproteobacteria</taxon>
        <taxon>Pseudomonadales</taxon>
        <taxon>Pseudomonadaceae</taxon>
        <taxon>Pseudomonas</taxon>
    </lineage>
</organism>
<name>A0A0J6IRR9_9PSED</name>
<evidence type="ECO:0000256" key="6">
    <source>
        <dbReference type="ARBA" id="ARBA00023012"/>
    </source>
</evidence>
<keyword evidence="5 8" id="KW-0418">Kinase</keyword>
<dbReference type="SUPFAM" id="SSF55874">
    <property type="entry name" value="ATPase domain of HSP90 chaperone/DNA topoisomerase II/histidine kinase"/>
    <property type="match status" value="1"/>
</dbReference>
<evidence type="ECO:0000256" key="4">
    <source>
        <dbReference type="ARBA" id="ARBA00022679"/>
    </source>
</evidence>
<keyword evidence="4" id="KW-0808">Transferase</keyword>
<evidence type="ECO:0000313" key="8">
    <source>
        <dbReference type="EMBL" id="KMN14928.1"/>
    </source>
</evidence>
<dbReference type="EC" id="2.7.13.3" evidence="2"/>
<dbReference type="InterPro" id="IPR050736">
    <property type="entry name" value="Sensor_HK_Regulatory"/>
</dbReference>
<dbReference type="GO" id="GO:0000155">
    <property type="term" value="F:phosphorelay sensor kinase activity"/>
    <property type="evidence" value="ECO:0007669"/>
    <property type="project" value="InterPro"/>
</dbReference>
<evidence type="ECO:0000256" key="1">
    <source>
        <dbReference type="ARBA" id="ARBA00000085"/>
    </source>
</evidence>
<accession>A0A0J6IRR9</accession>
<dbReference type="Gene3D" id="1.10.287.130">
    <property type="match status" value="1"/>
</dbReference>
<evidence type="ECO:0000259" key="7">
    <source>
        <dbReference type="PROSITE" id="PS50109"/>
    </source>
</evidence>
<dbReference type="PROSITE" id="PS50109">
    <property type="entry name" value="HIS_KIN"/>
    <property type="match status" value="1"/>
</dbReference>
<dbReference type="SMART" id="SM00065">
    <property type="entry name" value="GAF"/>
    <property type="match status" value="1"/>
</dbReference>
<proteinExistence type="predicted"/>
<dbReference type="PATRIC" id="fig|1608994.3.peg.1885"/>
<evidence type="ECO:0000256" key="3">
    <source>
        <dbReference type="ARBA" id="ARBA00022553"/>
    </source>
</evidence>
<dbReference type="CDD" id="cd00082">
    <property type="entry name" value="HisKA"/>
    <property type="match status" value="1"/>
</dbReference>
<dbReference type="EMBL" id="JYLF01000002">
    <property type="protein sequence ID" value="KMN14928.1"/>
    <property type="molecule type" value="Genomic_DNA"/>
</dbReference>
<dbReference type="STRING" id="1608994.TU86_06420"/>
<evidence type="ECO:0000313" key="9">
    <source>
        <dbReference type="Proteomes" id="UP000036325"/>
    </source>
</evidence>
<dbReference type="Pfam" id="PF01590">
    <property type="entry name" value="GAF"/>
    <property type="match status" value="1"/>
</dbReference>
<keyword evidence="3" id="KW-0597">Phosphoprotein</keyword>
<comment type="catalytic activity">
    <reaction evidence="1">
        <text>ATP + protein L-histidine = ADP + protein N-phospho-L-histidine.</text>
        <dbReference type="EC" id="2.7.13.3"/>
    </reaction>
</comment>
<dbReference type="CDD" id="cd00075">
    <property type="entry name" value="HATPase"/>
    <property type="match status" value="1"/>
</dbReference>
<dbReference type="InterPro" id="IPR005467">
    <property type="entry name" value="His_kinase_dom"/>
</dbReference>
<dbReference type="Pfam" id="PF02518">
    <property type="entry name" value="HATPase_c"/>
    <property type="match status" value="1"/>
</dbReference>
<dbReference type="SUPFAM" id="SSF47384">
    <property type="entry name" value="Homodimeric domain of signal transducing histidine kinase"/>
    <property type="match status" value="1"/>
</dbReference>
<gene>
    <name evidence="8" type="ORF">TU86_06420</name>
</gene>
<dbReference type="InterPro" id="IPR003594">
    <property type="entry name" value="HATPase_dom"/>
</dbReference>
<dbReference type="InterPro" id="IPR003018">
    <property type="entry name" value="GAF"/>
</dbReference>
<dbReference type="InterPro" id="IPR029016">
    <property type="entry name" value="GAF-like_dom_sf"/>
</dbReference>
<dbReference type="Proteomes" id="UP000036325">
    <property type="component" value="Unassembled WGS sequence"/>
</dbReference>
<keyword evidence="6" id="KW-0902">Two-component regulatory system</keyword>
<feature type="domain" description="Histidine kinase" evidence="7">
    <location>
        <begin position="180"/>
        <end position="393"/>
    </location>
</feature>